<dbReference type="InterPro" id="IPR012394">
    <property type="entry name" value="Aldehyde_DH_NAD(P)"/>
</dbReference>
<dbReference type="InterPro" id="IPR029510">
    <property type="entry name" value="Ald_DH_CS_GLU"/>
</dbReference>
<dbReference type="GO" id="GO:0005737">
    <property type="term" value="C:cytoplasm"/>
    <property type="evidence" value="ECO:0007669"/>
    <property type="project" value="TreeGrafter"/>
</dbReference>
<accession>A0A074JIG0</accession>
<dbReference type="InterPro" id="IPR015590">
    <property type="entry name" value="Aldehyde_DH_dom"/>
</dbReference>
<keyword evidence="10" id="KW-1185">Reference proteome</keyword>
<evidence type="ECO:0000256" key="7">
    <source>
        <dbReference type="RuleBase" id="RU003345"/>
    </source>
</evidence>
<reference evidence="9 10" key="1">
    <citation type="submission" date="2013-07" db="EMBL/GenBank/DDBJ databases">
        <title>Thioclava pacifica DSM 10166 Genome Sequencing.</title>
        <authorList>
            <person name="Lai Q."/>
            <person name="Shao Z."/>
        </authorList>
    </citation>
    <scope>NUCLEOTIDE SEQUENCE [LARGE SCALE GENOMIC DNA]</scope>
    <source>
        <strain evidence="9 10">DSM 10166</strain>
    </source>
</reference>
<dbReference type="InterPro" id="IPR016163">
    <property type="entry name" value="Ald_DH_C"/>
</dbReference>
<dbReference type="Gene3D" id="3.40.605.10">
    <property type="entry name" value="Aldehyde Dehydrogenase, Chain A, domain 1"/>
    <property type="match status" value="1"/>
</dbReference>
<dbReference type="SUPFAM" id="SSF53720">
    <property type="entry name" value="ALDH-like"/>
    <property type="match status" value="1"/>
</dbReference>
<dbReference type="GO" id="GO:0004029">
    <property type="term" value="F:aldehyde dehydrogenase (NAD+) activity"/>
    <property type="evidence" value="ECO:0007669"/>
    <property type="project" value="TreeGrafter"/>
</dbReference>
<evidence type="ECO:0000256" key="3">
    <source>
        <dbReference type="ARBA" id="ARBA00023027"/>
    </source>
</evidence>
<sequence>MDQSRIASPEQVFAHLAAGNQRRRVSFGYAERRAALRALSEAITAREGEIIEALSTDFAKPEAEIRLTEILPVQAEISHTLRHLKRWMRVRRVYPTRAMLGTKARIIPEPKGTALIIAPWNYPVGLSLGPLVSALAAGCAVVLKPSELAPASAAVIADIVVEALPEDLVRVVQGGVEVSTQLLDQPFDHIFFTGSPRVGKIVMAAAAKHLASVTLELGGKSPVIVGPGADLKKAAKMIAWGKFANAGQTCIAPDHVFVAKQVEAPFLAELKAAIAKMYGKTEEAQQASRDLARIINPDHFARLTGMISEAEAQGARALTGGASETESRYIAPTVMMGTDPSMKLEQEEIFGPVLPVIPFTDADEVLTRIDAGPKPLALYIFERDRALIERLRRASTSGAVGINIALAHYLHPNLPFGGIGNSGLGAAHGHYGFLAFTHEKAALENRFAPLGMLMPPYRGARIAKLAQKFLR</sequence>
<evidence type="ECO:0000259" key="8">
    <source>
        <dbReference type="Pfam" id="PF00171"/>
    </source>
</evidence>
<proteinExistence type="inferred from homology"/>
<dbReference type="EMBL" id="AUND01000001">
    <property type="protein sequence ID" value="KEO56259.1"/>
    <property type="molecule type" value="Genomic_DNA"/>
</dbReference>
<dbReference type="PROSITE" id="PS00687">
    <property type="entry name" value="ALDEHYDE_DEHYDR_GLU"/>
    <property type="match status" value="1"/>
</dbReference>
<dbReference type="GO" id="GO:0006081">
    <property type="term" value="P:aldehyde metabolic process"/>
    <property type="evidence" value="ECO:0007669"/>
    <property type="project" value="InterPro"/>
</dbReference>
<dbReference type="eggNOG" id="COG1012">
    <property type="taxonomic scope" value="Bacteria"/>
</dbReference>
<feature type="active site" evidence="5">
    <location>
        <position position="250"/>
    </location>
</feature>
<comment type="similarity">
    <text evidence="1 4 7">Belongs to the aldehyde dehydrogenase family.</text>
</comment>
<dbReference type="RefSeq" id="WP_038072640.1">
    <property type="nucleotide sequence ID" value="NZ_AUND01000001.1"/>
</dbReference>
<comment type="caution">
    <text evidence="9">The sequence shown here is derived from an EMBL/GenBank/DDBJ whole genome shotgun (WGS) entry which is preliminary data.</text>
</comment>
<feature type="domain" description="Aldehyde dehydrogenase" evidence="8">
    <location>
        <begin position="28"/>
        <end position="440"/>
    </location>
</feature>
<evidence type="ECO:0000256" key="2">
    <source>
        <dbReference type="ARBA" id="ARBA00023002"/>
    </source>
</evidence>
<evidence type="ECO:0000256" key="5">
    <source>
        <dbReference type="PIRSR" id="PIRSR036492-1"/>
    </source>
</evidence>
<dbReference type="PROSITE" id="PS00070">
    <property type="entry name" value="ALDEHYDE_DEHYDR_CYS"/>
    <property type="match status" value="1"/>
</dbReference>
<dbReference type="InterPro" id="IPR016160">
    <property type="entry name" value="Ald_DH_CS_CYS"/>
</dbReference>
<dbReference type="InterPro" id="IPR016161">
    <property type="entry name" value="Ald_DH/histidinol_DH"/>
</dbReference>
<dbReference type="Pfam" id="PF00171">
    <property type="entry name" value="Aldedh"/>
    <property type="match status" value="1"/>
</dbReference>
<evidence type="ECO:0000256" key="1">
    <source>
        <dbReference type="ARBA" id="ARBA00009986"/>
    </source>
</evidence>
<protein>
    <recommendedName>
        <fullName evidence="4">Aldehyde dehydrogenase</fullName>
    </recommendedName>
</protein>
<dbReference type="FunFam" id="3.40.605.10:FF:000004">
    <property type="entry name" value="Aldehyde dehydrogenase"/>
    <property type="match status" value="1"/>
</dbReference>
<feature type="active site" evidence="5 6">
    <location>
        <position position="216"/>
    </location>
</feature>
<keyword evidence="3" id="KW-0520">NAD</keyword>
<evidence type="ECO:0000313" key="10">
    <source>
        <dbReference type="Proteomes" id="UP000027432"/>
    </source>
</evidence>
<evidence type="ECO:0000256" key="6">
    <source>
        <dbReference type="PROSITE-ProRule" id="PRU10007"/>
    </source>
</evidence>
<keyword evidence="2 4" id="KW-0560">Oxidoreductase</keyword>
<organism evidence="9 10">
    <name type="scientific">Thioclava pacifica DSM 10166</name>
    <dbReference type="NCBI Taxonomy" id="1353537"/>
    <lineage>
        <taxon>Bacteria</taxon>
        <taxon>Pseudomonadati</taxon>
        <taxon>Pseudomonadota</taxon>
        <taxon>Alphaproteobacteria</taxon>
        <taxon>Rhodobacterales</taxon>
        <taxon>Paracoccaceae</taxon>
        <taxon>Thioclava</taxon>
    </lineage>
</organism>
<dbReference type="AlphaFoldDB" id="A0A074JIG0"/>
<dbReference type="Proteomes" id="UP000027432">
    <property type="component" value="Unassembled WGS sequence"/>
</dbReference>
<dbReference type="CDD" id="cd07134">
    <property type="entry name" value="ALDH_AlkH-like"/>
    <property type="match status" value="1"/>
</dbReference>
<dbReference type="PANTHER" id="PTHR43570:SF20">
    <property type="entry name" value="ALDEHYDE DEHYDROGENASE ALDX-RELATED"/>
    <property type="match status" value="1"/>
</dbReference>
<dbReference type="InterPro" id="IPR016162">
    <property type="entry name" value="Ald_DH_N"/>
</dbReference>
<dbReference type="Gene3D" id="3.40.309.10">
    <property type="entry name" value="Aldehyde Dehydrogenase, Chain A, domain 2"/>
    <property type="match status" value="1"/>
</dbReference>
<evidence type="ECO:0000256" key="4">
    <source>
        <dbReference type="PIRNR" id="PIRNR036492"/>
    </source>
</evidence>
<dbReference type="PANTHER" id="PTHR43570">
    <property type="entry name" value="ALDEHYDE DEHYDROGENASE"/>
    <property type="match status" value="1"/>
</dbReference>
<gene>
    <name evidence="9" type="ORF">TP2_01680</name>
</gene>
<dbReference type="PIRSF" id="PIRSF036492">
    <property type="entry name" value="ALDH"/>
    <property type="match status" value="1"/>
</dbReference>
<name>A0A074JIG0_9RHOB</name>
<evidence type="ECO:0000313" key="9">
    <source>
        <dbReference type="EMBL" id="KEO56259.1"/>
    </source>
</evidence>
<dbReference type="STRING" id="1353537.TP2_01680"/>